<gene>
    <name evidence="4" type="ORF">SNE40_022504</name>
</gene>
<evidence type="ECO:0000256" key="3">
    <source>
        <dbReference type="SAM" id="SignalP"/>
    </source>
</evidence>
<dbReference type="Proteomes" id="UP001347796">
    <property type="component" value="Unassembled WGS sequence"/>
</dbReference>
<evidence type="ECO:0000256" key="1">
    <source>
        <dbReference type="SAM" id="MobiDB-lite"/>
    </source>
</evidence>
<accession>A0AAN8G8C6</accession>
<comment type="caution">
    <text evidence="4">The sequence shown here is derived from an EMBL/GenBank/DDBJ whole genome shotgun (WGS) entry which is preliminary data.</text>
</comment>
<reference evidence="4 5" key="1">
    <citation type="submission" date="2024-01" db="EMBL/GenBank/DDBJ databases">
        <title>The genome of the rayed Mediterranean limpet Patella caerulea (Linnaeus, 1758).</title>
        <authorList>
            <person name="Anh-Thu Weber A."/>
            <person name="Halstead-Nussloch G."/>
        </authorList>
    </citation>
    <scope>NUCLEOTIDE SEQUENCE [LARGE SCALE GENOMIC DNA]</scope>
    <source>
        <strain evidence="4">AATW-2023a</strain>
        <tissue evidence="4">Whole specimen</tissue>
    </source>
</reference>
<evidence type="ECO:0008006" key="6">
    <source>
        <dbReference type="Google" id="ProtNLM"/>
    </source>
</evidence>
<feature type="chain" id="PRO_5042970355" description="Activin types I and II receptor domain-containing protein" evidence="3">
    <location>
        <begin position="20"/>
        <end position="227"/>
    </location>
</feature>
<evidence type="ECO:0000313" key="5">
    <source>
        <dbReference type="Proteomes" id="UP001347796"/>
    </source>
</evidence>
<keyword evidence="5" id="KW-1185">Reference proteome</keyword>
<protein>
    <recommendedName>
        <fullName evidence="6">Activin types I and II receptor domain-containing protein</fullName>
    </recommendedName>
</protein>
<sequence length="227" mass="25357">MTTWLCLAVGWCIVSLSRGALECDCTTEECMSQGLTTCFANKFCYAEYFRDTLTRGCIDKGTPLLCENWRPKNLNTPWPSMFCCNDGDHCNRNVRPTDPLDSVEATTIVSNIDKSDDADNAKKPDCPNAETNSLIRNSGSSKLMNPIYIAVPVAGVCVLLALIIFAMYLLRRRNDFYHHYHYQEHPAHLAQNSCENKKTVTGCGSVNRCTDSERSSSGSETKLFLQV</sequence>
<keyword evidence="2" id="KW-1133">Transmembrane helix</keyword>
<evidence type="ECO:0000313" key="4">
    <source>
        <dbReference type="EMBL" id="KAK6165606.1"/>
    </source>
</evidence>
<proteinExistence type="predicted"/>
<feature type="compositionally biased region" description="Basic and acidic residues" evidence="1">
    <location>
        <begin position="114"/>
        <end position="125"/>
    </location>
</feature>
<feature type="signal peptide" evidence="3">
    <location>
        <begin position="1"/>
        <end position="19"/>
    </location>
</feature>
<keyword evidence="2" id="KW-0812">Transmembrane</keyword>
<dbReference type="AlphaFoldDB" id="A0AAN8G8C6"/>
<keyword evidence="3" id="KW-0732">Signal</keyword>
<evidence type="ECO:0000256" key="2">
    <source>
        <dbReference type="SAM" id="Phobius"/>
    </source>
</evidence>
<dbReference type="EMBL" id="JAZGQO010000021">
    <property type="protein sequence ID" value="KAK6165606.1"/>
    <property type="molecule type" value="Genomic_DNA"/>
</dbReference>
<dbReference type="InterPro" id="IPR045860">
    <property type="entry name" value="Snake_toxin-like_sf"/>
</dbReference>
<dbReference type="Gene3D" id="2.10.60.10">
    <property type="entry name" value="CD59"/>
    <property type="match status" value="1"/>
</dbReference>
<organism evidence="4 5">
    <name type="scientific">Patella caerulea</name>
    <name type="common">Rayed Mediterranean limpet</name>
    <dbReference type="NCBI Taxonomy" id="87958"/>
    <lineage>
        <taxon>Eukaryota</taxon>
        <taxon>Metazoa</taxon>
        <taxon>Spiralia</taxon>
        <taxon>Lophotrochozoa</taxon>
        <taxon>Mollusca</taxon>
        <taxon>Gastropoda</taxon>
        <taxon>Patellogastropoda</taxon>
        <taxon>Patelloidea</taxon>
        <taxon>Patellidae</taxon>
        <taxon>Patella</taxon>
    </lineage>
</organism>
<feature type="transmembrane region" description="Helical" evidence="2">
    <location>
        <begin position="147"/>
        <end position="170"/>
    </location>
</feature>
<keyword evidence="2" id="KW-0472">Membrane</keyword>
<feature type="region of interest" description="Disordered" evidence="1">
    <location>
        <begin position="114"/>
        <end position="133"/>
    </location>
</feature>
<name>A0AAN8G8C6_PATCE</name>